<evidence type="ECO:0000313" key="2">
    <source>
        <dbReference type="Proteomes" id="UP001497600"/>
    </source>
</evidence>
<accession>A0ABP0EFR5</accession>
<keyword evidence="2" id="KW-1185">Reference proteome</keyword>
<name>A0ABP0EFR5_9ASCO</name>
<protein>
    <recommendedName>
        <fullName evidence="3">Peptidase A1 domain-containing protein</fullName>
    </recommendedName>
</protein>
<proteinExistence type="predicted"/>
<reference evidence="1 2" key="1">
    <citation type="submission" date="2024-01" db="EMBL/GenBank/DDBJ databases">
        <authorList>
            <consortium name="Genoscope - CEA"/>
            <person name="William W."/>
        </authorList>
    </citation>
    <scope>NUCLEOTIDE SEQUENCE [LARGE SCALE GENOMIC DNA]</scope>
    <source>
        <strain evidence="1 2">29B2s-10</strain>
    </source>
</reference>
<gene>
    <name evidence="1" type="ORF">CAAN4_F13124</name>
</gene>
<organism evidence="1 2">
    <name type="scientific">[Candida] anglica</name>
    <dbReference type="NCBI Taxonomy" id="148631"/>
    <lineage>
        <taxon>Eukaryota</taxon>
        <taxon>Fungi</taxon>
        <taxon>Dikarya</taxon>
        <taxon>Ascomycota</taxon>
        <taxon>Saccharomycotina</taxon>
        <taxon>Pichiomycetes</taxon>
        <taxon>Debaryomycetaceae</taxon>
        <taxon>Kurtzmaniella</taxon>
    </lineage>
</organism>
<evidence type="ECO:0000313" key="1">
    <source>
        <dbReference type="EMBL" id="CAK7913729.1"/>
    </source>
</evidence>
<evidence type="ECO:0008006" key="3">
    <source>
        <dbReference type="Google" id="ProtNLM"/>
    </source>
</evidence>
<dbReference type="EMBL" id="OZ004258">
    <property type="protein sequence ID" value="CAK7913729.1"/>
    <property type="molecule type" value="Genomic_DNA"/>
</dbReference>
<sequence>MMRIISKKICCVSTNGKAFNNTVTYVFDFGFPQIKFDNESVSHLIEGLPFSYNPEYRIHEYELVKFDLEHEFLNLDGEDVVLTLRPNNLKFGLYDEYANGALMARTREFWLGSKRIKLGYSW</sequence>
<dbReference type="Proteomes" id="UP001497600">
    <property type="component" value="Chromosome F"/>
</dbReference>